<protein>
    <submittedName>
        <fullName evidence="1">CYFA0S07e02971g1_1</fullName>
    </submittedName>
</protein>
<proteinExistence type="predicted"/>
<reference evidence="1" key="1">
    <citation type="journal article" date="2014" name="Genome Announc.">
        <title>Genome sequence of the yeast Cyberlindnera fabianii (Hansenula fabianii).</title>
        <authorList>
            <person name="Freel K.C."/>
            <person name="Sarilar V."/>
            <person name="Neuveglise C."/>
            <person name="Devillers H."/>
            <person name="Friedrich A."/>
            <person name="Schacherer J."/>
        </authorList>
    </citation>
    <scope>NUCLEOTIDE SEQUENCE</scope>
    <source>
        <strain evidence="1">YJS4271</strain>
    </source>
</reference>
<gene>
    <name evidence="1" type="ORF">CYFA0S_07e02971g</name>
</gene>
<sequence length="382" mass="43506">MPISVLDLPSEVLFLILSYVHDIEVIISILSIPQLMTTLQKMIRICVTENAEISAFLQDNFVKHNLPIVNIQDIAPEYSINIIEYTYSNENPVSISEGFDFDTDKFFNQCHISNYIIDPTSTSLVKYRARCQAIFTSRRLSSKVIPDSRSTVVFLSRSFIIDDCNIDRCFLNFPFLKELTIRGSRPVYSWHSKAMRPCPWNQGLSRKKVVVNKERLPPRLENLEELAIVSAEMTFVSALLMAGGVPCNIFSHVKSIDIGVDFSAKTQDTKQCDTDEMLAAMSKVLGSSLRSLRLSVACFDSEFRGQREVKIKLSEFDVLENLSLHATLDGKVEALRCPMLNKVEFPALSIFTTIDSDLSWADFKVFTYQPEPVLYFKYDKIR</sequence>
<accession>A0A061B1M6</accession>
<dbReference type="AlphaFoldDB" id="A0A061B1M6"/>
<organism evidence="1">
    <name type="scientific">Cyberlindnera fabianii</name>
    <name type="common">Yeast</name>
    <name type="synonym">Hansenula fabianii</name>
    <dbReference type="NCBI Taxonomy" id="36022"/>
    <lineage>
        <taxon>Eukaryota</taxon>
        <taxon>Fungi</taxon>
        <taxon>Dikarya</taxon>
        <taxon>Ascomycota</taxon>
        <taxon>Saccharomycotina</taxon>
        <taxon>Saccharomycetes</taxon>
        <taxon>Phaffomycetales</taxon>
        <taxon>Phaffomycetaceae</taxon>
        <taxon>Cyberlindnera</taxon>
    </lineage>
</organism>
<dbReference type="EMBL" id="LK052892">
    <property type="protein sequence ID" value="CDR41505.1"/>
    <property type="molecule type" value="Genomic_DNA"/>
</dbReference>
<evidence type="ECO:0000313" key="1">
    <source>
        <dbReference type="EMBL" id="CDR41505.1"/>
    </source>
</evidence>
<dbReference type="VEuPathDB" id="FungiDB:BON22_3724"/>
<name>A0A061B1M6_CYBFA</name>